<dbReference type="GO" id="GO:0007140">
    <property type="term" value="P:male meiotic nuclear division"/>
    <property type="evidence" value="ECO:0007669"/>
    <property type="project" value="TreeGrafter"/>
</dbReference>
<name>A0A8X6GIA9_TRICU</name>
<proteinExistence type="predicted"/>
<dbReference type="PANTHER" id="PTHR21358">
    <property type="entry name" value="PROTEIN MAELSTROM HOMOLOG"/>
    <property type="match status" value="1"/>
</dbReference>
<dbReference type="PANTHER" id="PTHR21358:SF4">
    <property type="entry name" value="PROTEIN MAELSTROM HOMOLOG"/>
    <property type="match status" value="1"/>
</dbReference>
<dbReference type="OrthoDB" id="24555at2759"/>
<dbReference type="InterPro" id="IPR039259">
    <property type="entry name" value="Protein_maelstrom"/>
</dbReference>
<gene>
    <name evidence="1" type="primary">MAEL</name>
    <name evidence="1" type="ORF">TNCT_127931</name>
</gene>
<dbReference type="AlphaFoldDB" id="A0A8X6GIA9"/>
<organism evidence="1 2">
    <name type="scientific">Trichonephila clavata</name>
    <name type="common">Joro spider</name>
    <name type="synonym">Nephila clavata</name>
    <dbReference type="NCBI Taxonomy" id="2740835"/>
    <lineage>
        <taxon>Eukaryota</taxon>
        <taxon>Metazoa</taxon>
        <taxon>Ecdysozoa</taxon>
        <taxon>Arthropoda</taxon>
        <taxon>Chelicerata</taxon>
        <taxon>Arachnida</taxon>
        <taxon>Araneae</taxon>
        <taxon>Araneomorphae</taxon>
        <taxon>Entelegynae</taxon>
        <taxon>Araneoidea</taxon>
        <taxon>Nephilidae</taxon>
        <taxon>Trichonephila</taxon>
    </lineage>
</organism>
<dbReference type="GO" id="GO:0045892">
    <property type="term" value="P:negative regulation of DNA-templated transcription"/>
    <property type="evidence" value="ECO:0007669"/>
    <property type="project" value="TreeGrafter"/>
</dbReference>
<dbReference type="GO" id="GO:0005634">
    <property type="term" value="C:nucleus"/>
    <property type="evidence" value="ECO:0007669"/>
    <property type="project" value="TreeGrafter"/>
</dbReference>
<evidence type="ECO:0000313" key="2">
    <source>
        <dbReference type="Proteomes" id="UP000887116"/>
    </source>
</evidence>
<sequence length="163" mass="19020">MLDVQEREEARGHRIPMKSMAQYAHPLWVKLSPAEREKYEQRANMYKNDPQFQGKKLASDGTSIEDNLRCLEEVERRKNEQMQEIKTYINSNGIPKEQFIEFASRRVLYFISFNILCRTEKEYIPIEVGVVEYSIEHGIHRELSMLIHSGSIPTGYAAAALRL</sequence>
<comment type="caution">
    <text evidence="1">The sequence shown here is derived from an EMBL/GenBank/DDBJ whole genome shotgun (WGS) entry which is preliminary data.</text>
</comment>
<keyword evidence="2" id="KW-1185">Reference proteome</keyword>
<feature type="non-terminal residue" evidence="1">
    <location>
        <position position="163"/>
    </location>
</feature>
<dbReference type="Proteomes" id="UP000887116">
    <property type="component" value="Unassembled WGS sequence"/>
</dbReference>
<dbReference type="GO" id="GO:0034587">
    <property type="term" value="P:piRNA processing"/>
    <property type="evidence" value="ECO:0007669"/>
    <property type="project" value="TreeGrafter"/>
</dbReference>
<dbReference type="EMBL" id="BMAO01020464">
    <property type="protein sequence ID" value="GFQ67554.1"/>
    <property type="molecule type" value="Genomic_DNA"/>
</dbReference>
<evidence type="ECO:0000313" key="1">
    <source>
        <dbReference type="EMBL" id="GFQ67554.1"/>
    </source>
</evidence>
<protein>
    <submittedName>
        <fullName evidence="1">Protein maelstrom</fullName>
    </submittedName>
</protein>
<dbReference type="GO" id="GO:0043186">
    <property type="term" value="C:P granule"/>
    <property type="evidence" value="ECO:0007669"/>
    <property type="project" value="TreeGrafter"/>
</dbReference>
<dbReference type="GO" id="GO:0043565">
    <property type="term" value="F:sequence-specific DNA binding"/>
    <property type="evidence" value="ECO:0007669"/>
    <property type="project" value="TreeGrafter"/>
</dbReference>
<reference evidence="1" key="1">
    <citation type="submission" date="2020-07" db="EMBL/GenBank/DDBJ databases">
        <title>Multicomponent nature underlies the extraordinary mechanical properties of spider dragline silk.</title>
        <authorList>
            <person name="Kono N."/>
            <person name="Nakamura H."/>
            <person name="Mori M."/>
            <person name="Yoshida Y."/>
            <person name="Ohtoshi R."/>
            <person name="Malay A.D."/>
            <person name="Moran D.A.P."/>
            <person name="Tomita M."/>
            <person name="Numata K."/>
            <person name="Arakawa K."/>
        </authorList>
    </citation>
    <scope>NUCLEOTIDE SEQUENCE</scope>
</reference>
<dbReference type="GO" id="GO:0007283">
    <property type="term" value="P:spermatogenesis"/>
    <property type="evidence" value="ECO:0007669"/>
    <property type="project" value="TreeGrafter"/>
</dbReference>
<accession>A0A8X6GIA9</accession>